<feature type="domain" description="MobA/VirD2-like nuclease" evidence="2">
    <location>
        <begin position="19"/>
        <end position="109"/>
    </location>
</feature>
<dbReference type="RefSeq" id="WP_331209009.1">
    <property type="nucleotide sequence ID" value="NZ_JAZGQL010000012.1"/>
</dbReference>
<keyword evidence="5" id="KW-1185">Reference proteome</keyword>
<protein>
    <recommendedName>
        <fullName evidence="2">MobA/VirD2-like nuclease domain-containing protein</fullName>
    </recommendedName>
</protein>
<sequence>MIGLLEQPVHAGVNPPPLPVWHCSVHNHGDDPVLSDGQWREIAAEIMAGVGLAPHGDEAAVRRVAVRHAENHVHLVATLVRQDGRTEWGWHDHVRAQATARDLERRFGLHRVAPRGHSAGRPPEPAELNKAARQGREEVPRDRLRREVRTAAGLAVDEASFFDRLRVAGLLVQPRRGRRGGPDGYAVATADHRSAVGAVIWYGGGRLARDLTLPALRRRWRGSAG</sequence>
<evidence type="ECO:0000256" key="1">
    <source>
        <dbReference type="SAM" id="MobiDB-lite"/>
    </source>
</evidence>
<evidence type="ECO:0000313" key="3">
    <source>
        <dbReference type="EMBL" id="MEE6308728.1"/>
    </source>
</evidence>
<accession>A0ABU7SFK1</accession>
<comment type="caution">
    <text evidence="3">The sequence shown here is derived from an EMBL/GenBank/DDBJ whole genome shotgun (WGS) entry which is preliminary data.</text>
</comment>
<evidence type="ECO:0000313" key="4">
    <source>
        <dbReference type="EMBL" id="MEE6310656.1"/>
    </source>
</evidence>
<dbReference type="InterPro" id="IPR005094">
    <property type="entry name" value="Endonuclease_MobA/VirD2"/>
</dbReference>
<name>A0ABU7SFK1_9ACTN</name>
<proteinExistence type="predicted"/>
<reference evidence="3 5" key="1">
    <citation type="submission" date="2024-01" db="EMBL/GenBank/DDBJ databases">
        <title>Genome insights into Plantactinospora veratri sp. nov.</title>
        <authorList>
            <person name="Wang L."/>
        </authorList>
    </citation>
    <scope>NUCLEOTIDE SEQUENCE [LARGE SCALE GENOMIC DNA]</scope>
    <source>
        <strain evidence="3 5">NEAU-FHS4</strain>
    </source>
</reference>
<dbReference type="EMBL" id="JAZGQL010000012">
    <property type="protein sequence ID" value="MEE6308728.1"/>
    <property type="molecule type" value="Genomic_DNA"/>
</dbReference>
<evidence type="ECO:0000313" key="5">
    <source>
        <dbReference type="Proteomes" id="UP001339911"/>
    </source>
</evidence>
<dbReference type="EMBL" id="JAZGQL010000027">
    <property type="protein sequence ID" value="MEE6310656.1"/>
    <property type="molecule type" value="Genomic_DNA"/>
</dbReference>
<dbReference type="Pfam" id="PF03432">
    <property type="entry name" value="Relaxase"/>
    <property type="match status" value="1"/>
</dbReference>
<evidence type="ECO:0000259" key="2">
    <source>
        <dbReference type="Pfam" id="PF03432"/>
    </source>
</evidence>
<dbReference type="Proteomes" id="UP001339911">
    <property type="component" value="Unassembled WGS sequence"/>
</dbReference>
<feature type="region of interest" description="Disordered" evidence="1">
    <location>
        <begin position="113"/>
        <end position="142"/>
    </location>
</feature>
<organism evidence="3 5">
    <name type="scientific">Plantactinospora veratri</name>
    <dbReference type="NCBI Taxonomy" id="1436122"/>
    <lineage>
        <taxon>Bacteria</taxon>
        <taxon>Bacillati</taxon>
        <taxon>Actinomycetota</taxon>
        <taxon>Actinomycetes</taxon>
        <taxon>Micromonosporales</taxon>
        <taxon>Micromonosporaceae</taxon>
        <taxon>Plantactinospora</taxon>
    </lineage>
</organism>
<gene>
    <name evidence="3" type="ORF">V1634_18010</name>
    <name evidence="4" type="ORF">V1634_27820</name>
</gene>